<feature type="transmembrane region" description="Helical" evidence="7">
    <location>
        <begin position="104"/>
        <end position="125"/>
    </location>
</feature>
<name>A0A7Z7LD39_9BACT</name>
<feature type="transmembrane region" description="Helical" evidence="7">
    <location>
        <begin position="240"/>
        <end position="258"/>
    </location>
</feature>
<keyword evidence="9" id="KW-0762">Sugar transport</keyword>
<feature type="transmembrane region" description="Helical" evidence="7">
    <location>
        <begin position="179"/>
        <end position="202"/>
    </location>
</feature>
<dbReference type="GO" id="GO:0055085">
    <property type="term" value="P:transmembrane transport"/>
    <property type="evidence" value="ECO:0007669"/>
    <property type="project" value="InterPro"/>
</dbReference>
<dbReference type="AlphaFoldDB" id="A0A7Z7LD39"/>
<evidence type="ECO:0000256" key="3">
    <source>
        <dbReference type="ARBA" id="ARBA00022475"/>
    </source>
</evidence>
<dbReference type="Gene3D" id="1.10.3720.10">
    <property type="entry name" value="MetI-like"/>
    <property type="match status" value="1"/>
</dbReference>
<dbReference type="EMBL" id="LS974202">
    <property type="protein sequence ID" value="SSC11726.1"/>
    <property type="molecule type" value="Genomic_DNA"/>
</dbReference>
<comment type="similarity">
    <text evidence="7">Belongs to the binding-protein-dependent transport system permease family.</text>
</comment>
<evidence type="ECO:0000256" key="5">
    <source>
        <dbReference type="ARBA" id="ARBA00022989"/>
    </source>
</evidence>
<reference evidence="9 10" key="1">
    <citation type="submission" date="2017-01" db="EMBL/GenBank/DDBJ databases">
        <authorList>
            <person name="Erauso G."/>
        </authorList>
    </citation>
    <scope>NUCLEOTIDE SEQUENCE [LARGE SCALE GENOMIC DNA]</scope>
    <source>
        <strain evidence="9">MESINF1</strain>
    </source>
</reference>
<dbReference type="Pfam" id="PF00528">
    <property type="entry name" value="BPD_transp_1"/>
    <property type="match status" value="1"/>
</dbReference>
<dbReference type="KEGG" id="minf:MESINF_0277"/>
<keyword evidence="3" id="KW-1003">Cell membrane</keyword>
<evidence type="ECO:0000256" key="6">
    <source>
        <dbReference type="ARBA" id="ARBA00023136"/>
    </source>
</evidence>
<organism evidence="9 10">
    <name type="scientific">Mesotoga infera</name>
    <dbReference type="NCBI Taxonomy" id="1236046"/>
    <lineage>
        <taxon>Bacteria</taxon>
        <taxon>Thermotogati</taxon>
        <taxon>Thermotogota</taxon>
        <taxon>Thermotogae</taxon>
        <taxon>Kosmotogales</taxon>
        <taxon>Kosmotogaceae</taxon>
        <taxon>Mesotoga</taxon>
    </lineage>
</organism>
<proteinExistence type="inferred from homology"/>
<dbReference type="GO" id="GO:0005886">
    <property type="term" value="C:plasma membrane"/>
    <property type="evidence" value="ECO:0007669"/>
    <property type="project" value="UniProtKB-SubCell"/>
</dbReference>
<dbReference type="RefSeq" id="WP_169698171.1">
    <property type="nucleotide sequence ID" value="NZ_LS974202.1"/>
</dbReference>
<dbReference type="InterPro" id="IPR035906">
    <property type="entry name" value="MetI-like_sf"/>
</dbReference>
<dbReference type="CDD" id="cd06261">
    <property type="entry name" value="TM_PBP2"/>
    <property type="match status" value="1"/>
</dbReference>
<evidence type="ECO:0000256" key="1">
    <source>
        <dbReference type="ARBA" id="ARBA00004651"/>
    </source>
</evidence>
<dbReference type="SUPFAM" id="SSF161098">
    <property type="entry name" value="MetI-like"/>
    <property type="match status" value="1"/>
</dbReference>
<evidence type="ECO:0000256" key="7">
    <source>
        <dbReference type="RuleBase" id="RU363032"/>
    </source>
</evidence>
<dbReference type="Proteomes" id="UP000250796">
    <property type="component" value="Chromosome MESINF"/>
</dbReference>
<dbReference type="PROSITE" id="PS50928">
    <property type="entry name" value="ABC_TM1"/>
    <property type="match status" value="1"/>
</dbReference>
<dbReference type="PANTHER" id="PTHR43744">
    <property type="entry name" value="ABC TRANSPORTER PERMEASE PROTEIN MG189-RELATED-RELATED"/>
    <property type="match status" value="1"/>
</dbReference>
<sequence>MNRRRFKTIKYVILIAGALVMIFPFFWSLMTSFKDLREILQNPFSLIPRQFTIKNYLSVFRKVPFARYLLNSAVVASVTTLLQLGTASLAAFAFARMRFKGRDLLFYTFLATMMVPQQVVMIPQYLVVMSLNLENSYTGLIIPHAATAISIFFLRQFFLTIPQDLEDAATIDGCGALRILMNVFLPLTRPAMATIAIFSFMWSWNNYFWPLLVISEPEMRTVQLGLAMFKSEGGIQWGEFMAATVVATLPIMIAYFIAQKQFVKGITLTGLKG</sequence>
<protein>
    <submittedName>
        <fullName evidence="9">ABC-type sugar transport system, permease component</fullName>
    </submittedName>
</protein>
<feature type="transmembrane region" description="Helical" evidence="7">
    <location>
        <begin position="68"/>
        <end position="92"/>
    </location>
</feature>
<keyword evidence="2 7" id="KW-0813">Transport</keyword>
<dbReference type="PANTHER" id="PTHR43744:SF8">
    <property type="entry name" value="SN-GLYCEROL-3-PHOSPHATE TRANSPORT SYSTEM PERMEASE PROTEIN UGPE"/>
    <property type="match status" value="1"/>
</dbReference>
<feature type="domain" description="ABC transmembrane type-1" evidence="8">
    <location>
        <begin position="69"/>
        <end position="258"/>
    </location>
</feature>
<keyword evidence="10" id="KW-1185">Reference proteome</keyword>
<dbReference type="InterPro" id="IPR000515">
    <property type="entry name" value="MetI-like"/>
</dbReference>
<evidence type="ECO:0000313" key="10">
    <source>
        <dbReference type="Proteomes" id="UP000250796"/>
    </source>
</evidence>
<gene>
    <name evidence="9" type="ORF">MESINF_0277</name>
</gene>
<comment type="subcellular location">
    <subcellularLocation>
        <location evidence="1 7">Cell membrane</location>
        <topology evidence="1 7">Multi-pass membrane protein</topology>
    </subcellularLocation>
</comment>
<evidence type="ECO:0000313" key="9">
    <source>
        <dbReference type="EMBL" id="SSC11726.1"/>
    </source>
</evidence>
<keyword evidence="6 7" id="KW-0472">Membrane</keyword>
<evidence type="ECO:0000259" key="8">
    <source>
        <dbReference type="PROSITE" id="PS50928"/>
    </source>
</evidence>
<evidence type="ECO:0000256" key="2">
    <source>
        <dbReference type="ARBA" id="ARBA00022448"/>
    </source>
</evidence>
<feature type="transmembrane region" description="Helical" evidence="7">
    <location>
        <begin position="12"/>
        <end position="30"/>
    </location>
</feature>
<accession>A0A7Z7LD39</accession>
<evidence type="ECO:0000256" key="4">
    <source>
        <dbReference type="ARBA" id="ARBA00022692"/>
    </source>
</evidence>
<feature type="transmembrane region" description="Helical" evidence="7">
    <location>
        <begin position="137"/>
        <end position="158"/>
    </location>
</feature>
<keyword evidence="5 7" id="KW-1133">Transmembrane helix</keyword>
<keyword evidence="4 7" id="KW-0812">Transmembrane</keyword>